<dbReference type="PROSITE" id="PS00792">
    <property type="entry name" value="DHPS_1"/>
    <property type="match status" value="1"/>
</dbReference>
<proteinExistence type="inferred from homology"/>
<dbReference type="NCBIfam" id="TIGR01496">
    <property type="entry name" value="DHPS"/>
    <property type="match status" value="1"/>
</dbReference>
<dbReference type="Pfam" id="PF00809">
    <property type="entry name" value="Pterin_bind"/>
    <property type="match status" value="1"/>
</dbReference>
<evidence type="ECO:0000256" key="7">
    <source>
        <dbReference type="ARBA" id="ARBA00022679"/>
    </source>
</evidence>
<keyword evidence="10 12" id="KW-0289">Folate biosynthesis</keyword>
<dbReference type="InterPro" id="IPR011005">
    <property type="entry name" value="Dihydropteroate_synth-like_sf"/>
</dbReference>
<keyword evidence="8 12" id="KW-0479">Metal-binding</keyword>
<dbReference type="SUPFAM" id="SSF51717">
    <property type="entry name" value="Dihydropteroate synthetase-like"/>
    <property type="match status" value="1"/>
</dbReference>
<dbReference type="PANTHER" id="PTHR20941:SF1">
    <property type="entry name" value="FOLIC ACID SYNTHESIS PROTEIN FOL1"/>
    <property type="match status" value="1"/>
</dbReference>
<dbReference type="Proteomes" id="UP001595880">
    <property type="component" value="Unassembled WGS sequence"/>
</dbReference>
<dbReference type="PANTHER" id="PTHR20941">
    <property type="entry name" value="FOLATE SYNTHESIS PROTEINS"/>
    <property type="match status" value="1"/>
</dbReference>
<dbReference type="PROSITE" id="PS00793">
    <property type="entry name" value="DHPS_2"/>
    <property type="match status" value="1"/>
</dbReference>
<evidence type="ECO:0000256" key="4">
    <source>
        <dbReference type="ARBA" id="ARBA00009503"/>
    </source>
</evidence>
<dbReference type="EC" id="2.5.1.15" evidence="5 12"/>
<keyword evidence="15" id="KW-1185">Reference proteome</keyword>
<evidence type="ECO:0000256" key="11">
    <source>
        <dbReference type="ARBA" id="ARBA00030193"/>
    </source>
</evidence>
<evidence type="ECO:0000256" key="1">
    <source>
        <dbReference type="ARBA" id="ARBA00000012"/>
    </source>
</evidence>
<comment type="catalytic activity">
    <reaction evidence="1">
        <text>(7,8-dihydropterin-6-yl)methyl diphosphate + 4-aminobenzoate = 7,8-dihydropteroate + diphosphate</text>
        <dbReference type="Rhea" id="RHEA:19949"/>
        <dbReference type="ChEBI" id="CHEBI:17836"/>
        <dbReference type="ChEBI" id="CHEBI:17839"/>
        <dbReference type="ChEBI" id="CHEBI:33019"/>
        <dbReference type="ChEBI" id="CHEBI:72950"/>
        <dbReference type="EC" id="2.5.1.15"/>
    </reaction>
</comment>
<protein>
    <recommendedName>
        <fullName evidence="6 12">Dihydropteroate synthase</fullName>
        <shortName evidence="12">DHPS</shortName>
        <ecNumber evidence="5 12">2.5.1.15</ecNumber>
    </recommendedName>
    <alternativeName>
        <fullName evidence="11 12">Dihydropteroate pyrophosphorylase</fullName>
    </alternativeName>
</protein>
<dbReference type="GO" id="GO:0004156">
    <property type="term" value="F:dihydropteroate synthase activity"/>
    <property type="evidence" value="ECO:0007669"/>
    <property type="project" value="UniProtKB-EC"/>
</dbReference>
<reference evidence="15" key="1">
    <citation type="journal article" date="2019" name="Int. J. Syst. Evol. Microbiol.">
        <title>The Global Catalogue of Microorganisms (GCM) 10K type strain sequencing project: providing services to taxonomists for standard genome sequencing and annotation.</title>
        <authorList>
            <consortium name="The Broad Institute Genomics Platform"/>
            <consortium name="The Broad Institute Genome Sequencing Center for Infectious Disease"/>
            <person name="Wu L."/>
            <person name="Ma J."/>
        </authorList>
    </citation>
    <scope>NUCLEOTIDE SEQUENCE [LARGE SCALE GENOMIC DNA]</scope>
    <source>
        <strain evidence="15">KACC 14058</strain>
    </source>
</reference>
<evidence type="ECO:0000313" key="14">
    <source>
        <dbReference type="EMBL" id="MFC4389333.1"/>
    </source>
</evidence>
<name>A0ABV8VXR9_9BACI</name>
<organism evidence="14 15">
    <name type="scientific">Gracilibacillus marinus</name>
    <dbReference type="NCBI Taxonomy" id="630535"/>
    <lineage>
        <taxon>Bacteria</taxon>
        <taxon>Bacillati</taxon>
        <taxon>Bacillota</taxon>
        <taxon>Bacilli</taxon>
        <taxon>Bacillales</taxon>
        <taxon>Bacillaceae</taxon>
        <taxon>Gracilibacillus</taxon>
    </lineage>
</organism>
<comment type="cofactor">
    <cofactor evidence="2 12">
        <name>Mg(2+)</name>
        <dbReference type="ChEBI" id="CHEBI:18420"/>
    </cofactor>
</comment>
<evidence type="ECO:0000256" key="12">
    <source>
        <dbReference type="RuleBase" id="RU361205"/>
    </source>
</evidence>
<keyword evidence="9 12" id="KW-0460">Magnesium</keyword>
<evidence type="ECO:0000256" key="3">
    <source>
        <dbReference type="ARBA" id="ARBA00004763"/>
    </source>
</evidence>
<comment type="caution">
    <text evidence="14">The sequence shown here is derived from an EMBL/GenBank/DDBJ whole genome shotgun (WGS) entry which is preliminary data.</text>
</comment>
<keyword evidence="7 12" id="KW-0808">Transferase</keyword>
<dbReference type="InterPro" id="IPR006390">
    <property type="entry name" value="DHP_synth_dom"/>
</dbReference>
<evidence type="ECO:0000313" key="15">
    <source>
        <dbReference type="Proteomes" id="UP001595880"/>
    </source>
</evidence>
<dbReference type="CDD" id="cd00739">
    <property type="entry name" value="DHPS"/>
    <property type="match status" value="1"/>
</dbReference>
<comment type="similarity">
    <text evidence="4 12">Belongs to the DHPS family.</text>
</comment>
<dbReference type="InterPro" id="IPR000489">
    <property type="entry name" value="Pterin-binding_dom"/>
</dbReference>
<dbReference type="RefSeq" id="WP_390200977.1">
    <property type="nucleotide sequence ID" value="NZ_JBHSDV010000008.1"/>
</dbReference>
<evidence type="ECO:0000256" key="2">
    <source>
        <dbReference type="ARBA" id="ARBA00001946"/>
    </source>
</evidence>
<accession>A0ABV8VXR9</accession>
<feature type="domain" description="Pterin-binding" evidence="13">
    <location>
        <begin position="18"/>
        <end position="264"/>
    </location>
</feature>
<evidence type="ECO:0000256" key="8">
    <source>
        <dbReference type="ARBA" id="ARBA00022723"/>
    </source>
</evidence>
<comment type="function">
    <text evidence="12">Catalyzes the condensation of para-aminobenzoate (pABA) with 6-hydroxymethyl-7,8-dihydropterin diphosphate (DHPt-PP) to form 7,8-dihydropteroate (H2Pte), the immediate precursor of folate derivatives.</text>
</comment>
<gene>
    <name evidence="14" type="primary">folP</name>
    <name evidence="14" type="ORF">ACFOZ1_16260</name>
</gene>
<dbReference type="Gene3D" id="3.20.20.20">
    <property type="entry name" value="Dihydropteroate synthase-like"/>
    <property type="match status" value="1"/>
</dbReference>
<dbReference type="PROSITE" id="PS50972">
    <property type="entry name" value="PTERIN_BINDING"/>
    <property type="match status" value="1"/>
</dbReference>
<dbReference type="EMBL" id="JBHSDV010000008">
    <property type="protein sequence ID" value="MFC4389333.1"/>
    <property type="molecule type" value="Genomic_DNA"/>
</dbReference>
<evidence type="ECO:0000256" key="9">
    <source>
        <dbReference type="ARBA" id="ARBA00022842"/>
    </source>
</evidence>
<evidence type="ECO:0000256" key="5">
    <source>
        <dbReference type="ARBA" id="ARBA00012458"/>
    </source>
</evidence>
<sequence length="275" mass="30312">MEKYLKTKVRDFRYTDQTLVMGILNVTPDSFSDGGHFNTIELAIEQAKRLEAQGAHIIDVGGESTRPGHTPVSIEEELERVIPIIEAISQHITIPISIDTYKAIVAEKAIQAGASIINDIWGAKREPKIAEVAARYDVPIILMHNREQASYTNFLDDMVSDVKESIQIALDSGVKKSNIIIDPGVGFAKSYEQNLLAIRHVDKLKQLGYPILLATSRKSVIGETLGLPVDNRDEGTGATVCYGIEKGVELVRVHNVEMTVRMTKMMDALIGKGVM</sequence>
<evidence type="ECO:0000256" key="10">
    <source>
        <dbReference type="ARBA" id="ARBA00022909"/>
    </source>
</evidence>
<dbReference type="InterPro" id="IPR045031">
    <property type="entry name" value="DHP_synth-like"/>
</dbReference>
<evidence type="ECO:0000259" key="13">
    <source>
        <dbReference type="PROSITE" id="PS50972"/>
    </source>
</evidence>
<evidence type="ECO:0000256" key="6">
    <source>
        <dbReference type="ARBA" id="ARBA00016919"/>
    </source>
</evidence>
<comment type="pathway">
    <text evidence="3 12">Cofactor biosynthesis; tetrahydrofolate biosynthesis; 7,8-dihydrofolate from 2-amino-4-hydroxy-6-hydroxymethyl-7,8-dihydropteridine diphosphate and 4-aminobenzoate: step 1/2.</text>
</comment>